<proteinExistence type="predicted"/>
<dbReference type="Gene3D" id="3.60.10.10">
    <property type="entry name" value="Endonuclease/exonuclease/phosphatase"/>
    <property type="match status" value="1"/>
</dbReference>
<evidence type="ECO:0000313" key="3">
    <source>
        <dbReference type="EMBL" id="CAH0724329.1"/>
    </source>
</evidence>
<feature type="non-terminal residue" evidence="3">
    <location>
        <position position="670"/>
    </location>
</feature>
<dbReference type="CDD" id="cd09076">
    <property type="entry name" value="L1-EN"/>
    <property type="match status" value="1"/>
</dbReference>
<feature type="compositionally biased region" description="Basic and acidic residues" evidence="1">
    <location>
        <begin position="557"/>
        <end position="571"/>
    </location>
</feature>
<evidence type="ECO:0000256" key="1">
    <source>
        <dbReference type="SAM" id="MobiDB-lite"/>
    </source>
</evidence>
<evidence type="ECO:0000259" key="2">
    <source>
        <dbReference type="Pfam" id="PF03372"/>
    </source>
</evidence>
<name>A0A8J9Y9Q7_9NEOP</name>
<gene>
    <name evidence="3" type="ORF">BINO364_LOCUS10049</name>
</gene>
<dbReference type="Pfam" id="PF03372">
    <property type="entry name" value="Exo_endo_phos"/>
    <property type="match status" value="1"/>
</dbReference>
<dbReference type="Proteomes" id="UP000838878">
    <property type="component" value="Chromosome 4"/>
</dbReference>
<dbReference type="PANTHER" id="PTHR23227">
    <property type="entry name" value="BUCENTAUR RELATED"/>
    <property type="match status" value="1"/>
</dbReference>
<reference evidence="3" key="1">
    <citation type="submission" date="2021-12" db="EMBL/GenBank/DDBJ databases">
        <authorList>
            <person name="Martin H S."/>
        </authorList>
    </citation>
    <scope>NUCLEOTIDE SEQUENCE</scope>
</reference>
<dbReference type="InterPro" id="IPR027124">
    <property type="entry name" value="Swc5/CFDP1/2"/>
</dbReference>
<protein>
    <recommendedName>
        <fullName evidence="2">Endonuclease/exonuclease/phosphatase domain-containing protein</fullName>
    </recommendedName>
</protein>
<dbReference type="GO" id="GO:0003824">
    <property type="term" value="F:catalytic activity"/>
    <property type="evidence" value="ECO:0007669"/>
    <property type="project" value="InterPro"/>
</dbReference>
<dbReference type="InterPro" id="IPR036691">
    <property type="entry name" value="Endo/exonu/phosph_ase_sf"/>
</dbReference>
<dbReference type="InterPro" id="IPR032150">
    <property type="entry name" value="DUF4820"/>
</dbReference>
<feature type="compositionally biased region" description="Polar residues" evidence="1">
    <location>
        <begin position="546"/>
        <end position="556"/>
    </location>
</feature>
<organism evidence="3 4">
    <name type="scientific">Brenthis ino</name>
    <name type="common">lesser marbled fritillary</name>
    <dbReference type="NCBI Taxonomy" id="405034"/>
    <lineage>
        <taxon>Eukaryota</taxon>
        <taxon>Metazoa</taxon>
        <taxon>Ecdysozoa</taxon>
        <taxon>Arthropoda</taxon>
        <taxon>Hexapoda</taxon>
        <taxon>Insecta</taxon>
        <taxon>Pterygota</taxon>
        <taxon>Neoptera</taxon>
        <taxon>Endopterygota</taxon>
        <taxon>Lepidoptera</taxon>
        <taxon>Glossata</taxon>
        <taxon>Ditrysia</taxon>
        <taxon>Papilionoidea</taxon>
        <taxon>Nymphalidae</taxon>
        <taxon>Heliconiinae</taxon>
        <taxon>Argynnini</taxon>
        <taxon>Brenthis</taxon>
    </lineage>
</organism>
<keyword evidence="4" id="KW-1185">Reference proteome</keyword>
<feature type="region of interest" description="Disordered" evidence="1">
    <location>
        <begin position="640"/>
        <end position="670"/>
    </location>
</feature>
<dbReference type="EMBL" id="OV170224">
    <property type="protein sequence ID" value="CAH0724329.1"/>
    <property type="molecule type" value="Genomic_DNA"/>
</dbReference>
<accession>A0A8J9Y9Q7</accession>
<dbReference type="PANTHER" id="PTHR23227:SF84">
    <property type="entry name" value="ENDONUCLEASE_EXONUCLEASE_PHOSPHATASE DOMAIN-CONTAINING PROTEIN"/>
    <property type="match status" value="1"/>
</dbReference>
<dbReference type="Pfam" id="PF16091">
    <property type="entry name" value="DUF4820"/>
    <property type="match status" value="1"/>
</dbReference>
<sequence>MQTGFPNICGSFNSDNHLRKTSIIDSELLRLNVSIAALQETRLADEGSLRETNYTFYWKGKDATQVREHGVGFAIRNDLLSSVEGPRGISERIMILRISTEGGFMTIIAAYAPTLSSALEAQDHFYTQLSETVRGVRSGDRFLILGDFNARVGQDNTAGPECIGGHGVGRLNANGQRLLEFCSQNQLCITNTYFKGKFMRKVSWMHPRSKHWHQLDVVLYRKKNLQDILHTRTFHSADCESDHSLVMSCVRLNPKKIHCARPVGKKKISPPSSGHSPSMETYEKLVCAEIATWSPDISADEEWARVKRLLTVTAAKAFGFQTNLNQDCLVSGVSISVMELVSFAKEVLQNVAERAASYRVGQTVIRYSDRALWIVEKSARWAVPPPLDQEERPQPELVRPLPWVFFLALLAILRVTRESISLINLMRGKPPLRSADVVCYIQSKRRYLRTLKYQGNRIMRARSEPATHQSWFSQLQSLFEFTLCFRRQHYGNNNTQLSNGDEIMVVKRSKRVRQQVNPVPTTSETSMERVVEKIMVDIEDSDDCSDTLTNVTNPRSEISDSHTESDQDGARSSHNQTNDTNKIEQNNREIEVAYPSIDNIDNETSEEIFKLRHDLIVNSKSHEAKEDTFNFLIHEIHTHGQSENSLKIGNGRPPKNISIEESLSDIDPLQ</sequence>
<dbReference type="InterPro" id="IPR005135">
    <property type="entry name" value="Endo/exonuclease/phosphatase"/>
</dbReference>
<dbReference type="AlphaFoldDB" id="A0A8J9Y9Q7"/>
<evidence type="ECO:0000313" key="4">
    <source>
        <dbReference type="Proteomes" id="UP000838878"/>
    </source>
</evidence>
<feature type="domain" description="Endonuclease/exonuclease/phosphatase" evidence="2">
    <location>
        <begin position="21"/>
        <end position="191"/>
    </location>
</feature>
<dbReference type="SUPFAM" id="SSF56219">
    <property type="entry name" value="DNase I-like"/>
    <property type="match status" value="1"/>
</dbReference>
<feature type="region of interest" description="Disordered" evidence="1">
    <location>
        <begin position="542"/>
        <end position="589"/>
    </location>
</feature>
<dbReference type="OrthoDB" id="7398970at2759"/>